<protein>
    <recommendedName>
        <fullName evidence="7">ABC-2 type transporter transmembrane domain-containing protein</fullName>
    </recommendedName>
</protein>
<keyword evidence="2" id="KW-1003">Cell membrane</keyword>
<feature type="transmembrane region" description="Helical" evidence="6">
    <location>
        <begin position="25"/>
        <end position="45"/>
    </location>
</feature>
<dbReference type="EMBL" id="LSDB01000007">
    <property type="protein sequence ID" value="KXB58716.1"/>
    <property type="molecule type" value="Genomic_DNA"/>
</dbReference>
<feature type="transmembrane region" description="Helical" evidence="6">
    <location>
        <begin position="307"/>
        <end position="328"/>
    </location>
</feature>
<evidence type="ECO:0000256" key="6">
    <source>
        <dbReference type="SAM" id="Phobius"/>
    </source>
</evidence>
<dbReference type="InterPro" id="IPR051449">
    <property type="entry name" value="ABC-2_transporter_component"/>
</dbReference>
<keyword evidence="3 6" id="KW-0812">Transmembrane</keyword>
<dbReference type="PANTHER" id="PTHR30294">
    <property type="entry name" value="MEMBRANE COMPONENT OF ABC TRANSPORTER YHHJ-RELATED"/>
    <property type="match status" value="1"/>
</dbReference>
<reference evidence="8 9" key="1">
    <citation type="submission" date="2016-01" db="EMBL/GenBank/DDBJ databases">
        <authorList>
            <person name="Mitreva M."/>
            <person name="Pepin K.H."/>
            <person name="Mihindukulasuriya K.A."/>
            <person name="Fulton R."/>
            <person name="Fronick C."/>
            <person name="O'Laughlin M."/>
            <person name="Miner T."/>
            <person name="Herter B."/>
            <person name="Rosa B.A."/>
            <person name="Cordes M."/>
            <person name="Tomlinson C."/>
            <person name="Wollam A."/>
            <person name="Palsikar V.B."/>
            <person name="Mardis E.R."/>
            <person name="Wilson R.K."/>
        </authorList>
    </citation>
    <scope>NUCLEOTIDE SEQUENCE [LARGE SCALE GENOMIC DNA]</scope>
    <source>
        <strain evidence="8 9">KA00071</strain>
    </source>
</reference>
<evidence type="ECO:0000256" key="5">
    <source>
        <dbReference type="ARBA" id="ARBA00023136"/>
    </source>
</evidence>
<keyword evidence="9" id="KW-1185">Reference proteome</keyword>
<sequence length="408" mass="46443">MKIMSKLFTVFSFELKEFAKRKSTIIMMLIYIIIAFTVTFIPNIGSGNGAVAKLFSSDSNPNFSKSAYLIKDQNIKFDKGALKEAKEYQDKSKLEEDIKNEKIKEAVVIEKDKWQYLSKSASLINGENEYKKVFEYQLKNYYFSQKGLNYNDIKTIENNMPKIEEISVDSGSLEKRAFMSGFIYAGSFIMYMTVIMFGSILATNVAREKTNRAMELLIVTVKPKILIVGKVLAYSSVAIMEILLIILSLLVGLKINAKNYAEGLKMMLYTIDTKILLVWLIFSLTGFIMLMFLFASCASLVSKLEEINTVITLPMIIFIIAFFLNITVINNPGKSKLSEILSLFPLTSYFVMPTRFAIIDINFAELIISYLILLIATVIIAFISIRVFRNATLHYGKKSSFFKLIRKK</sequence>
<feature type="transmembrane region" description="Helical" evidence="6">
    <location>
        <begin position="182"/>
        <end position="202"/>
    </location>
</feature>
<dbReference type="Pfam" id="PF12698">
    <property type="entry name" value="ABC2_membrane_3"/>
    <property type="match status" value="1"/>
</dbReference>
<evidence type="ECO:0000256" key="4">
    <source>
        <dbReference type="ARBA" id="ARBA00022989"/>
    </source>
</evidence>
<evidence type="ECO:0000313" key="8">
    <source>
        <dbReference type="EMBL" id="KXB58716.1"/>
    </source>
</evidence>
<evidence type="ECO:0000256" key="2">
    <source>
        <dbReference type="ARBA" id="ARBA00022475"/>
    </source>
</evidence>
<dbReference type="InterPro" id="IPR013525">
    <property type="entry name" value="ABC2_TM"/>
</dbReference>
<dbReference type="Proteomes" id="UP000070467">
    <property type="component" value="Unassembled WGS sequence"/>
</dbReference>
<proteinExistence type="predicted"/>
<feature type="transmembrane region" description="Helical" evidence="6">
    <location>
        <begin position="231"/>
        <end position="255"/>
    </location>
</feature>
<keyword evidence="4 6" id="KW-1133">Transmembrane helix</keyword>
<organism evidence="8 9">
    <name type="scientific">Gemelliphila asaccharolytica</name>
    <dbReference type="NCBI Taxonomy" id="502393"/>
    <lineage>
        <taxon>Bacteria</taxon>
        <taxon>Bacillati</taxon>
        <taxon>Bacillota</taxon>
        <taxon>Bacilli</taxon>
        <taxon>Bacillales</taxon>
        <taxon>Gemellaceae</taxon>
        <taxon>Gemelliphila</taxon>
    </lineage>
</organism>
<evidence type="ECO:0000313" key="9">
    <source>
        <dbReference type="Proteomes" id="UP000070467"/>
    </source>
</evidence>
<feature type="transmembrane region" description="Helical" evidence="6">
    <location>
        <begin position="367"/>
        <end position="388"/>
    </location>
</feature>
<feature type="transmembrane region" description="Helical" evidence="6">
    <location>
        <begin position="276"/>
        <end position="301"/>
    </location>
</feature>
<comment type="caution">
    <text evidence="8">The sequence shown here is derived from an EMBL/GenBank/DDBJ whole genome shotgun (WGS) entry which is preliminary data.</text>
</comment>
<evidence type="ECO:0000259" key="7">
    <source>
        <dbReference type="Pfam" id="PF12698"/>
    </source>
</evidence>
<name>A0ABR5TMX7_9BACL</name>
<feature type="domain" description="ABC-2 type transporter transmembrane" evidence="7">
    <location>
        <begin position="22"/>
        <end position="385"/>
    </location>
</feature>
<comment type="subcellular location">
    <subcellularLocation>
        <location evidence="1">Cell membrane</location>
        <topology evidence="1">Multi-pass membrane protein</topology>
    </subcellularLocation>
</comment>
<gene>
    <name evidence="8" type="ORF">HMPREF1871_00265</name>
</gene>
<dbReference type="PANTHER" id="PTHR30294:SF29">
    <property type="entry name" value="MULTIDRUG ABC TRANSPORTER PERMEASE YBHS-RELATED"/>
    <property type="match status" value="1"/>
</dbReference>
<evidence type="ECO:0000256" key="1">
    <source>
        <dbReference type="ARBA" id="ARBA00004651"/>
    </source>
</evidence>
<feature type="transmembrane region" description="Helical" evidence="6">
    <location>
        <begin position="340"/>
        <end position="361"/>
    </location>
</feature>
<accession>A0ABR5TMX7</accession>
<keyword evidence="5 6" id="KW-0472">Membrane</keyword>
<evidence type="ECO:0000256" key="3">
    <source>
        <dbReference type="ARBA" id="ARBA00022692"/>
    </source>
</evidence>